<feature type="non-terminal residue" evidence="1">
    <location>
        <position position="71"/>
    </location>
</feature>
<organism evidence="1 2">
    <name type="scientific">Caligus rogercresseyi</name>
    <name type="common">Sea louse</name>
    <dbReference type="NCBI Taxonomy" id="217165"/>
    <lineage>
        <taxon>Eukaryota</taxon>
        <taxon>Metazoa</taxon>
        <taxon>Ecdysozoa</taxon>
        <taxon>Arthropoda</taxon>
        <taxon>Crustacea</taxon>
        <taxon>Multicrustacea</taxon>
        <taxon>Hexanauplia</taxon>
        <taxon>Copepoda</taxon>
        <taxon>Siphonostomatoida</taxon>
        <taxon>Caligidae</taxon>
        <taxon>Caligus</taxon>
    </lineage>
</organism>
<dbReference type="EMBL" id="CP045900">
    <property type="protein sequence ID" value="QQP41644.1"/>
    <property type="molecule type" value="Genomic_DNA"/>
</dbReference>
<dbReference type="AlphaFoldDB" id="A0A7T8H1C2"/>
<reference evidence="2" key="1">
    <citation type="submission" date="2021-01" db="EMBL/GenBank/DDBJ databases">
        <title>Caligus Genome Assembly.</title>
        <authorList>
            <person name="Gallardo-Escarate C."/>
        </authorList>
    </citation>
    <scope>NUCLEOTIDE SEQUENCE [LARGE SCALE GENOMIC DNA]</scope>
</reference>
<sequence length="71" mass="8539">EILPLKKCPRKEMIKDRNRYICLKFMALLELPEDWEQRILDSLSKYRMRGSSRPSSKYRPISLNFTAHVKI</sequence>
<feature type="non-terminal residue" evidence="1">
    <location>
        <position position="1"/>
    </location>
</feature>
<gene>
    <name evidence="1" type="ORF">FKW44_016078</name>
</gene>
<accession>A0A7T8H1C2</accession>
<keyword evidence="2" id="KW-1185">Reference proteome</keyword>
<proteinExistence type="predicted"/>
<protein>
    <submittedName>
        <fullName evidence="1">Uncharacterized protein</fullName>
    </submittedName>
</protein>
<name>A0A7T8H1C2_CALRO</name>
<dbReference type="Proteomes" id="UP000595437">
    <property type="component" value="Chromosome 11"/>
</dbReference>
<evidence type="ECO:0000313" key="2">
    <source>
        <dbReference type="Proteomes" id="UP000595437"/>
    </source>
</evidence>
<evidence type="ECO:0000313" key="1">
    <source>
        <dbReference type="EMBL" id="QQP41644.1"/>
    </source>
</evidence>